<comment type="caution">
    <text evidence="1">The sequence shown here is derived from an EMBL/GenBank/DDBJ whole genome shotgun (WGS) entry which is preliminary data.</text>
</comment>
<organism evidence="1 2">
    <name type="scientific">Nonomuraea soli</name>
    <dbReference type="NCBI Taxonomy" id="1032476"/>
    <lineage>
        <taxon>Bacteria</taxon>
        <taxon>Bacillati</taxon>
        <taxon>Actinomycetota</taxon>
        <taxon>Actinomycetes</taxon>
        <taxon>Streptosporangiales</taxon>
        <taxon>Streptosporangiaceae</taxon>
        <taxon>Nonomuraea</taxon>
    </lineage>
</organism>
<proteinExistence type="predicted"/>
<dbReference type="RefSeq" id="WP_181614949.1">
    <property type="nucleotide sequence ID" value="NZ_BAABAM010000007.1"/>
</dbReference>
<reference evidence="1 2" key="1">
    <citation type="submission" date="2020-07" db="EMBL/GenBank/DDBJ databases">
        <title>Genomic Encyclopedia of Type Strains, Phase IV (KMG-IV): sequencing the most valuable type-strain genomes for metagenomic binning, comparative biology and taxonomic classification.</title>
        <authorList>
            <person name="Goeker M."/>
        </authorList>
    </citation>
    <scope>NUCLEOTIDE SEQUENCE [LARGE SCALE GENOMIC DNA]</scope>
    <source>
        <strain evidence="1 2">DSM 45533</strain>
    </source>
</reference>
<accession>A0A7W0HUM6</accession>
<evidence type="ECO:0000313" key="2">
    <source>
        <dbReference type="Proteomes" id="UP000530928"/>
    </source>
</evidence>
<name>A0A7W0HUM6_9ACTN</name>
<dbReference type="EMBL" id="JACDUR010000008">
    <property type="protein sequence ID" value="MBA2896245.1"/>
    <property type="molecule type" value="Genomic_DNA"/>
</dbReference>
<keyword evidence="2" id="KW-1185">Reference proteome</keyword>
<gene>
    <name evidence="1" type="ORF">HNR30_007636</name>
</gene>
<protein>
    <recommendedName>
        <fullName evidence="3">Cyclase</fullName>
    </recommendedName>
</protein>
<sequence length="94" mass="10558">MTTTLHIEHAITDYGVWKTAFDRFADVRQRAGVLGHRIAQPVDDARYVVIDLDFATVQEAEAFLELLRTKVWASRETAPALASTPHTRILRPAA</sequence>
<dbReference type="AlphaFoldDB" id="A0A7W0HUM6"/>
<evidence type="ECO:0000313" key="1">
    <source>
        <dbReference type="EMBL" id="MBA2896245.1"/>
    </source>
</evidence>
<evidence type="ECO:0008006" key="3">
    <source>
        <dbReference type="Google" id="ProtNLM"/>
    </source>
</evidence>
<dbReference type="Proteomes" id="UP000530928">
    <property type="component" value="Unassembled WGS sequence"/>
</dbReference>